<gene>
    <name evidence="2" type="ORF">ACFQ02_00950</name>
</gene>
<dbReference type="Gene3D" id="3.40.50.720">
    <property type="entry name" value="NAD(P)-binding Rossmann-like Domain"/>
    <property type="match status" value="1"/>
</dbReference>
<organism evidence="2 3">
    <name type="scientific">Seminibacterium arietis</name>
    <dbReference type="NCBI Taxonomy" id="1173502"/>
    <lineage>
        <taxon>Bacteria</taxon>
        <taxon>Pseudomonadati</taxon>
        <taxon>Pseudomonadota</taxon>
        <taxon>Gammaproteobacteria</taxon>
        <taxon>Pasteurellales</taxon>
        <taxon>Pasteurellaceae</taxon>
        <taxon>Seminibacterium</taxon>
    </lineage>
</organism>
<dbReference type="Proteomes" id="UP001596996">
    <property type="component" value="Unassembled WGS sequence"/>
</dbReference>
<dbReference type="InterPro" id="IPR036291">
    <property type="entry name" value="NAD(P)-bd_dom_sf"/>
</dbReference>
<dbReference type="NCBIfam" id="NF005368">
    <property type="entry name" value="PRK06901.1"/>
    <property type="match status" value="1"/>
</dbReference>
<dbReference type="EMBL" id="JBHTJN010000001">
    <property type="protein sequence ID" value="MFD0965436.1"/>
    <property type="molecule type" value="Genomic_DNA"/>
</dbReference>
<evidence type="ECO:0000313" key="3">
    <source>
        <dbReference type="Proteomes" id="UP001596996"/>
    </source>
</evidence>
<evidence type="ECO:0000256" key="1">
    <source>
        <dbReference type="ARBA" id="ARBA00010584"/>
    </source>
</evidence>
<sequence length="322" mass="35968">MLNIAIAAEFELAEKIAASLENSSLPVKNLVVVEIEPFSEEQGIRFKNKGVAQISPQDMNWSDYHYFFFAGNVDDVPCLVTATQAGCMGIDIKGVCANLSEIPLVIPTINETALCELRQRNIVSLPNPQITQCCLAISPLLAEIEVTQLMVTSLLPAAYQSVESVGRLASQTAQLLNGIPLNEEEQRLAFDVFPQQENYVMQFSRIFPEIQNVTFHSIQVPVFYGMGQKITALCLNDINVDNLTTCWQQNGIIEYHQRVITPVTNGERETNEKITKLHISSVENLDNGVSFWAVADEQRFTQASMAVKLAEAIYHQDYQHDQ</sequence>
<dbReference type="PIRSF" id="PIRSF000148">
    <property type="entry name" value="ASA_dh"/>
    <property type="match status" value="1"/>
</dbReference>
<dbReference type="SUPFAM" id="SSF51735">
    <property type="entry name" value="NAD(P)-binding Rossmann-fold domains"/>
    <property type="match status" value="1"/>
</dbReference>
<name>A0ABW3I691_9PAST</name>
<accession>A0ABW3I691</accession>
<dbReference type="SUPFAM" id="SSF55347">
    <property type="entry name" value="Glyceraldehyde-3-phosphate dehydrogenase-like, C-terminal domain"/>
    <property type="match status" value="1"/>
</dbReference>
<dbReference type="PANTHER" id="PTHR46278:SF2">
    <property type="entry name" value="ASPARTATE-SEMIALDEHYDE DEHYDROGENASE"/>
    <property type="match status" value="1"/>
</dbReference>
<reference evidence="3" key="1">
    <citation type="journal article" date="2019" name="Int. J. Syst. Evol. Microbiol.">
        <title>The Global Catalogue of Microorganisms (GCM) 10K type strain sequencing project: providing services to taxonomists for standard genome sequencing and annotation.</title>
        <authorList>
            <consortium name="The Broad Institute Genomics Platform"/>
            <consortium name="The Broad Institute Genome Sequencing Center for Infectious Disease"/>
            <person name="Wu L."/>
            <person name="Ma J."/>
        </authorList>
    </citation>
    <scope>NUCLEOTIDE SEQUENCE [LARGE SCALE GENOMIC DNA]</scope>
    <source>
        <strain evidence="3">CCUG 61707</strain>
    </source>
</reference>
<dbReference type="Gene3D" id="3.30.360.10">
    <property type="entry name" value="Dihydrodipicolinate Reductase, domain 2"/>
    <property type="match status" value="1"/>
</dbReference>
<dbReference type="PANTHER" id="PTHR46278">
    <property type="entry name" value="DEHYDROGENASE, PUTATIVE-RELATED"/>
    <property type="match status" value="1"/>
</dbReference>
<keyword evidence="3" id="KW-1185">Reference proteome</keyword>
<comment type="similarity">
    <text evidence="1">Belongs to the aspartate-semialdehyde dehydrogenase family.</text>
</comment>
<dbReference type="RefSeq" id="WP_380818125.1">
    <property type="nucleotide sequence ID" value="NZ_JBHTJN010000001.1"/>
</dbReference>
<evidence type="ECO:0000313" key="2">
    <source>
        <dbReference type="EMBL" id="MFD0965436.1"/>
    </source>
</evidence>
<comment type="caution">
    <text evidence="2">The sequence shown here is derived from an EMBL/GenBank/DDBJ whole genome shotgun (WGS) entry which is preliminary data.</text>
</comment>
<proteinExistence type="inferred from homology"/>
<protein>
    <submittedName>
        <fullName evidence="2">Oxidoreductase</fullName>
    </submittedName>
</protein>